<dbReference type="InterPro" id="IPR002052">
    <property type="entry name" value="DNA_methylase_N6_adenine_CS"/>
</dbReference>
<dbReference type="Pfam" id="PF03602">
    <property type="entry name" value="Cons_hypoth95"/>
    <property type="match status" value="1"/>
</dbReference>
<evidence type="ECO:0000313" key="4">
    <source>
        <dbReference type="EMBL" id="SVB88946.1"/>
    </source>
</evidence>
<name>A0A382HNR1_9ZZZZ</name>
<dbReference type="InterPro" id="IPR004398">
    <property type="entry name" value="RNA_MeTrfase_RsmD"/>
</dbReference>
<dbReference type="PIRSF" id="PIRSF004553">
    <property type="entry name" value="CHP00095"/>
    <property type="match status" value="1"/>
</dbReference>
<dbReference type="SUPFAM" id="SSF53335">
    <property type="entry name" value="S-adenosyl-L-methionine-dependent methyltransferases"/>
    <property type="match status" value="1"/>
</dbReference>
<feature type="region of interest" description="Disordered" evidence="3">
    <location>
        <begin position="172"/>
        <end position="201"/>
    </location>
</feature>
<keyword evidence="1" id="KW-0489">Methyltransferase</keyword>
<evidence type="ECO:0000256" key="1">
    <source>
        <dbReference type="ARBA" id="ARBA00022603"/>
    </source>
</evidence>
<dbReference type="GO" id="GO:0003676">
    <property type="term" value="F:nucleic acid binding"/>
    <property type="evidence" value="ECO:0007669"/>
    <property type="project" value="InterPro"/>
</dbReference>
<dbReference type="InterPro" id="IPR029063">
    <property type="entry name" value="SAM-dependent_MTases_sf"/>
</dbReference>
<proteinExistence type="predicted"/>
<evidence type="ECO:0000256" key="3">
    <source>
        <dbReference type="SAM" id="MobiDB-lite"/>
    </source>
</evidence>
<dbReference type="Gene3D" id="3.40.50.150">
    <property type="entry name" value="Vaccinia Virus protein VP39"/>
    <property type="match status" value="1"/>
</dbReference>
<evidence type="ECO:0008006" key="5">
    <source>
        <dbReference type="Google" id="ProtNLM"/>
    </source>
</evidence>
<evidence type="ECO:0000256" key="2">
    <source>
        <dbReference type="ARBA" id="ARBA00022679"/>
    </source>
</evidence>
<reference evidence="4" key="1">
    <citation type="submission" date="2018-05" db="EMBL/GenBank/DDBJ databases">
        <authorList>
            <person name="Lanie J.A."/>
            <person name="Ng W.-L."/>
            <person name="Kazmierczak K.M."/>
            <person name="Andrzejewski T.M."/>
            <person name="Davidsen T.M."/>
            <person name="Wayne K.J."/>
            <person name="Tettelin H."/>
            <person name="Glass J.I."/>
            <person name="Rusch D."/>
            <person name="Podicherti R."/>
            <person name="Tsui H.-C.T."/>
            <person name="Winkler M.E."/>
        </authorList>
    </citation>
    <scope>NUCLEOTIDE SEQUENCE</scope>
</reference>
<dbReference type="EMBL" id="UINC01062378">
    <property type="protein sequence ID" value="SVB88946.1"/>
    <property type="molecule type" value="Genomic_DNA"/>
</dbReference>
<dbReference type="PANTHER" id="PTHR43542">
    <property type="entry name" value="METHYLTRANSFERASE"/>
    <property type="match status" value="1"/>
</dbReference>
<keyword evidence="2" id="KW-0808">Transferase</keyword>
<dbReference type="CDD" id="cd02440">
    <property type="entry name" value="AdoMet_MTases"/>
    <property type="match status" value="1"/>
</dbReference>
<sequence>VRGRRLKIPSGPLRPTSGRVKTSLFDILAAWIGGRTVVDLCAGTGSLGIEALSRGAASAVFVDDDPGAVRAIKTNLEVLEDQAAVWHTDAAAALKHLSQCSCPVDLIIADPPYNGSFINEIVHAVATLPVLTDDGLLIIEHSAKSEPPVADSGLVQTRQKKYGNTALTFYQRDEQDRLTSPRFASVTRPVDLQPPSPRKRR</sequence>
<dbReference type="PROSITE" id="PS00092">
    <property type="entry name" value="N6_MTASE"/>
    <property type="match status" value="1"/>
</dbReference>
<dbReference type="PANTHER" id="PTHR43542:SF1">
    <property type="entry name" value="METHYLTRANSFERASE"/>
    <property type="match status" value="1"/>
</dbReference>
<dbReference type="GO" id="GO:0008168">
    <property type="term" value="F:methyltransferase activity"/>
    <property type="evidence" value="ECO:0007669"/>
    <property type="project" value="UniProtKB-KW"/>
</dbReference>
<organism evidence="4">
    <name type="scientific">marine metagenome</name>
    <dbReference type="NCBI Taxonomy" id="408172"/>
    <lineage>
        <taxon>unclassified sequences</taxon>
        <taxon>metagenomes</taxon>
        <taxon>ecological metagenomes</taxon>
    </lineage>
</organism>
<accession>A0A382HNR1</accession>
<feature type="compositionally biased region" description="Pro residues" evidence="3">
    <location>
        <begin position="192"/>
        <end position="201"/>
    </location>
</feature>
<gene>
    <name evidence="4" type="ORF">METZ01_LOCUS241800</name>
</gene>
<feature type="non-terminal residue" evidence="4">
    <location>
        <position position="1"/>
    </location>
</feature>
<dbReference type="AlphaFoldDB" id="A0A382HNR1"/>
<dbReference type="NCBIfam" id="TIGR00095">
    <property type="entry name" value="16S rRNA (guanine(966)-N(2))-methyltransferase RsmD"/>
    <property type="match status" value="1"/>
</dbReference>
<dbReference type="GO" id="GO:0031167">
    <property type="term" value="P:rRNA methylation"/>
    <property type="evidence" value="ECO:0007669"/>
    <property type="project" value="InterPro"/>
</dbReference>
<protein>
    <recommendedName>
        <fullName evidence="5">16S rRNA (Guanine(966)-N(2))-methyltransferase RsmD</fullName>
    </recommendedName>
</protein>